<evidence type="ECO:0000313" key="10">
    <source>
        <dbReference type="EMBL" id="MBX04557.1"/>
    </source>
</evidence>
<feature type="domain" description="PPIase cyclophilin-type" evidence="9">
    <location>
        <begin position="77"/>
        <end position="229"/>
    </location>
</feature>
<dbReference type="InterPro" id="IPR002130">
    <property type="entry name" value="Cyclophilin-type_PPIase_dom"/>
</dbReference>
<evidence type="ECO:0000256" key="3">
    <source>
        <dbReference type="ARBA" id="ARBA00007365"/>
    </source>
</evidence>
<dbReference type="FunFam" id="2.40.100.10:FF:000074">
    <property type="entry name" value="Peptidyl-prolyl cis-trans isomerase"/>
    <property type="match status" value="1"/>
</dbReference>
<evidence type="ECO:0000256" key="7">
    <source>
        <dbReference type="RuleBase" id="RU363019"/>
    </source>
</evidence>
<dbReference type="PRINTS" id="PR00153">
    <property type="entry name" value="CSAPPISMRASE"/>
</dbReference>
<reference evidence="10" key="1">
    <citation type="submission" date="2018-02" db="EMBL/GenBank/DDBJ databases">
        <title>Rhizophora mucronata_Transcriptome.</title>
        <authorList>
            <person name="Meera S.P."/>
            <person name="Sreeshan A."/>
            <person name="Augustine A."/>
        </authorList>
    </citation>
    <scope>NUCLEOTIDE SEQUENCE</scope>
    <source>
        <tissue evidence="10">Leaf</tissue>
    </source>
</reference>
<dbReference type="CDD" id="cd00317">
    <property type="entry name" value="cyclophilin"/>
    <property type="match status" value="1"/>
</dbReference>
<keyword evidence="8" id="KW-1133">Transmembrane helix</keyword>
<keyword evidence="4" id="KW-0809">Transit peptide</keyword>
<evidence type="ECO:0000256" key="2">
    <source>
        <dbReference type="ARBA" id="ARBA00002388"/>
    </source>
</evidence>
<evidence type="ECO:0000259" key="9">
    <source>
        <dbReference type="PROSITE" id="PS50072"/>
    </source>
</evidence>
<evidence type="ECO:0000256" key="1">
    <source>
        <dbReference type="ARBA" id="ARBA00000971"/>
    </source>
</evidence>
<keyword evidence="6" id="KW-0143">Chaperone</keyword>
<dbReference type="GO" id="GO:0003755">
    <property type="term" value="F:peptidyl-prolyl cis-trans isomerase activity"/>
    <property type="evidence" value="ECO:0007669"/>
    <property type="project" value="UniProtKB-UniRule"/>
</dbReference>
<keyword evidence="7" id="KW-0413">Isomerase</keyword>
<proteinExistence type="inferred from homology"/>
<keyword evidence="5 7" id="KW-0697">Rotamase</keyword>
<protein>
    <recommendedName>
        <fullName evidence="7">Peptidyl-prolyl cis-trans isomerase</fullName>
        <shortName evidence="7">PPIase</shortName>
        <ecNumber evidence="7">5.2.1.8</ecNumber>
    </recommendedName>
</protein>
<organism evidence="10">
    <name type="scientific">Rhizophora mucronata</name>
    <name type="common">Asiatic mangrove</name>
    <dbReference type="NCBI Taxonomy" id="61149"/>
    <lineage>
        <taxon>Eukaryota</taxon>
        <taxon>Viridiplantae</taxon>
        <taxon>Streptophyta</taxon>
        <taxon>Embryophyta</taxon>
        <taxon>Tracheophyta</taxon>
        <taxon>Spermatophyta</taxon>
        <taxon>Magnoliopsida</taxon>
        <taxon>eudicotyledons</taxon>
        <taxon>Gunneridae</taxon>
        <taxon>Pentapetalae</taxon>
        <taxon>rosids</taxon>
        <taxon>fabids</taxon>
        <taxon>Malpighiales</taxon>
        <taxon>Rhizophoraceae</taxon>
        <taxon>Rhizophora</taxon>
    </lineage>
</organism>
<dbReference type="PANTHER" id="PTHR47269">
    <property type="entry name" value="PEPTIDYL-PROLYL CIS-TRANS ISOMERASE CYP21-4"/>
    <property type="match status" value="1"/>
</dbReference>
<keyword evidence="8" id="KW-0812">Transmembrane</keyword>
<feature type="transmembrane region" description="Helical" evidence="8">
    <location>
        <begin position="21"/>
        <end position="42"/>
    </location>
</feature>
<evidence type="ECO:0000256" key="4">
    <source>
        <dbReference type="ARBA" id="ARBA00022946"/>
    </source>
</evidence>
<dbReference type="EC" id="5.2.1.8" evidence="7"/>
<dbReference type="SUPFAM" id="SSF50891">
    <property type="entry name" value="Cyclophilin-like"/>
    <property type="match status" value="1"/>
</dbReference>
<dbReference type="PROSITE" id="PS50072">
    <property type="entry name" value="CSA_PPIASE_2"/>
    <property type="match status" value="1"/>
</dbReference>
<evidence type="ECO:0000256" key="6">
    <source>
        <dbReference type="ARBA" id="ARBA00023186"/>
    </source>
</evidence>
<dbReference type="AlphaFoldDB" id="A0A2P2KFU8"/>
<dbReference type="PANTHER" id="PTHR47269:SF3">
    <property type="entry name" value="PEPTIDYL-PROLYL CIS-TRANS ISOMERASE CYP21-3, MITOCHONDRIAL"/>
    <property type="match status" value="1"/>
</dbReference>
<dbReference type="Pfam" id="PF00160">
    <property type="entry name" value="Pro_isomerase"/>
    <property type="match status" value="1"/>
</dbReference>
<dbReference type="Gene3D" id="2.40.100.10">
    <property type="entry name" value="Cyclophilin-like"/>
    <property type="match status" value="1"/>
</dbReference>
<evidence type="ECO:0000256" key="8">
    <source>
        <dbReference type="SAM" id="Phobius"/>
    </source>
</evidence>
<accession>A0A2P2KFU8</accession>
<dbReference type="InterPro" id="IPR029000">
    <property type="entry name" value="Cyclophilin-like_dom_sf"/>
</dbReference>
<name>A0A2P2KFU8_RHIMU</name>
<comment type="catalytic activity">
    <reaction evidence="1 7">
        <text>[protein]-peptidylproline (omega=180) = [protein]-peptidylproline (omega=0)</text>
        <dbReference type="Rhea" id="RHEA:16237"/>
        <dbReference type="Rhea" id="RHEA-COMP:10747"/>
        <dbReference type="Rhea" id="RHEA-COMP:10748"/>
        <dbReference type="ChEBI" id="CHEBI:83833"/>
        <dbReference type="ChEBI" id="CHEBI:83834"/>
        <dbReference type="EC" id="5.2.1.8"/>
    </reaction>
</comment>
<comment type="similarity">
    <text evidence="3 7">Belongs to the cyclophilin-type PPIase family.</text>
</comment>
<evidence type="ECO:0000256" key="5">
    <source>
        <dbReference type="ARBA" id="ARBA00023110"/>
    </source>
</evidence>
<comment type="function">
    <text evidence="2 7">PPIases accelerate the folding of proteins. It catalyzes the cis-trans isomerization of proline imidic peptide bonds in oligopeptides.</text>
</comment>
<keyword evidence="8" id="KW-0472">Membrane</keyword>
<sequence length="233" mass="26103">MARIKPQALLQQSKKKKGLTSISATTILLCSFLVVLALFFLYSSYRNWSLRSEIQTEGGESRFEVDHESVDSKKLDLPGYAILSTSKGAITVELFKDSSPGVVDKFIDLCQKGHFKGMHFHRVIKHYVIQAGDANNLPAEDWTLRGKHYNLLGSSLKHEAFMLGTSKEKHAGKGLELFITTAPIPDLSEKLIVFGRVIKGEDVVQEIEEVDTDEHYQPKSNISIVDVSLRQKI</sequence>
<dbReference type="EMBL" id="GGEC01024073">
    <property type="protein sequence ID" value="MBX04557.1"/>
    <property type="molecule type" value="Transcribed_RNA"/>
</dbReference>